<gene>
    <name evidence="1" type="ORF">SAMN02745941_03672</name>
</gene>
<dbReference type="Proteomes" id="UP000184241">
    <property type="component" value="Unassembled WGS sequence"/>
</dbReference>
<evidence type="ECO:0000313" key="2">
    <source>
        <dbReference type="Proteomes" id="UP000184241"/>
    </source>
</evidence>
<dbReference type="RefSeq" id="WP_073021882.1">
    <property type="nucleotide sequence ID" value="NZ_FQXU01000013.1"/>
</dbReference>
<evidence type="ECO:0000313" key="1">
    <source>
        <dbReference type="EMBL" id="SHI36198.1"/>
    </source>
</evidence>
<dbReference type="EMBL" id="FQXU01000013">
    <property type="protein sequence ID" value="SHI36198.1"/>
    <property type="molecule type" value="Genomic_DNA"/>
</dbReference>
<organism evidence="1 2">
    <name type="scientific">Clostridium intestinale DSM 6191</name>
    <dbReference type="NCBI Taxonomy" id="1121320"/>
    <lineage>
        <taxon>Bacteria</taxon>
        <taxon>Bacillati</taxon>
        <taxon>Bacillota</taxon>
        <taxon>Clostridia</taxon>
        <taxon>Eubacteriales</taxon>
        <taxon>Clostridiaceae</taxon>
        <taxon>Clostridium</taxon>
    </lineage>
</organism>
<name>A0A1M6AIP1_9CLOT</name>
<sequence length="80" mass="9115">MILINIAALIVIASSVYDIYVNYHVKKQNDSLAEVTEGMKRELEEMKKTSEVSINIDGKELIKAINEEQKKHKNIKLVPC</sequence>
<protein>
    <submittedName>
        <fullName evidence="1">Uncharacterized protein</fullName>
    </submittedName>
</protein>
<dbReference type="AlphaFoldDB" id="A0A1M6AIP1"/>
<accession>A0A1M6AIP1</accession>
<proteinExistence type="predicted"/>
<reference evidence="1 2" key="1">
    <citation type="submission" date="2016-11" db="EMBL/GenBank/DDBJ databases">
        <authorList>
            <person name="Jaros S."/>
            <person name="Januszkiewicz K."/>
            <person name="Wedrychowicz H."/>
        </authorList>
    </citation>
    <scope>NUCLEOTIDE SEQUENCE [LARGE SCALE GENOMIC DNA]</scope>
    <source>
        <strain evidence="1 2">DSM 6191</strain>
    </source>
</reference>